<keyword evidence="2" id="KW-0805">Transcription regulation</keyword>
<dbReference type="PROSITE" id="PS50090">
    <property type="entry name" value="MYB_LIKE"/>
    <property type="match status" value="1"/>
</dbReference>
<feature type="compositionally biased region" description="Basic residues" evidence="6">
    <location>
        <begin position="155"/>
        <end position="165"/>
    </location>
</feature>
<keyword evidence="4" id="KW-0804">Transcription</keyword>
<sequence length="268" mass="31562">MSSINDTGGGGDRFPQWSIHETRDLLMFRADLDPNFMETKRKKLLWELISTRMKDKGHNRNPLQCKCKWKNLVTRYKGCETTDEAEVVRQQFPFYNEMQTIFSARMQRTMWLEAGGGGGASSSKKKGVVHHQFSSDEDDDLENEDISIQGEKKGRGAKRKRKTVMKGRTASSCGGELGNSIVNGVREMMEDFMKHEMEIEIQWLKCNEEREEKRRVKEMEWRQTMEVLQNERMMIETRWRENEEERKIREEIRSEKRDALITALLNKL</sequence>
<evidence type="ECO:0000256" key="6">
    <source>
        <dbReference type="SAM" id="MobiDB-lite"/>
    </source>
</evidence>
<evidence type="ECO:0000256" key="5">
    <source>
        <dbReference type="ARBA" id="ARBA00023242"/>
    </source>
</evidence>
<feature type="non-terminal residue" evidence="8">
    <location>
        <position position="268"/>
    </location>
</feature>
<comment type="subcellular location">
    <subcellularLocation>
        <location evidence="1">Nucleus</location>
    </subcellularLocation>
</comment>
<dbReference type="Gene3D" id="1.10.10.60">
    <property type="entry name" value="Homeodomain-like"/>
    <property type="match status" value="1"/>
</dbReference>
<dbReference type="GO" id="GO:0003677">
    <property type="term" value="F:DNA binding"/>
    <property type="evidence" value="ECO:0007669"/>
    <property type="project" value="UniProtKB-KW"/>
</dbReference>
<dbReference type="AlphaFoldDB" id="A0A022QDA6"/>
<keyword evidence="9" id="KW-1185">Reference proteome</keyword>
<dbReference type="STRING" id="4155.A0A022QDA6"/>
<dbReference type="InterPro" id="IPR001005">
    <property type="entry name" value="SANT/Myb"/>
</dbReference>
<dbReference type="FunFam" id="1.10.10.60:FF:000032">
    <property type="entry name" value="Zinc finger and SCAN domain-containing 20"/>
    <property type="match status" value="1"/>
</dbReference>
<evidence type="ECO:0000313" key="8">
    <source>
        <dbReference type="EMBL" id="EYU26672.1"/>
    </source>
</evidence>
<dbReference type="GO" id="GO:0005634">
    <property type="term" value="C:nucleus"/>
    <property type="evidence" value="ECO:0007669"/>
    <property type="project" value="UniProtKB-SubCell"/>
</dbReference>
<dbReference type="PANTHER" id="PTHR21654:SF66">
    <property type="entry name" value="TRIHELIX TRANSCRIPTION FACTOR GT-3B"/>
    <property type="match status" value="1"/>
</dbReference>
<dbReference type="InterPro" id="IPR044822">
    <property type="entry name" value="Myb_DNA-bind_4"/>
</dbReference>
<keyword evidence="3" id="KW-0238">DNA-binding</keyword>
<dbReference type="eggNOG" id="KOG4282">
    <property type="taxonomic scope" value="Eukaryota"/>
</dbReference>
<evidence type="ECO:0000256" key="1">
    <source>
        <dbReference type="ARBA" id="ARBA00004123"/>
    </source>
</evidence>
<keyword evidence="5" id="KW-0539">Nucleus</keyword>
<dbReference type="EMBL" id="KI631651">
    <property type="protein sequence ID" value="EYU26672.1"/>
    <property type="molecule type" value="Genomic_DNA"/>
</dbReference>
<dbReference type="CDD" id="cd12203">
    <property type="entry name" value="GT1"/>
    <property type="match status" value="1"/>
</dbReference>
<feature type="domain" description="Myb-like" evidence="7">
    <location>
        <begin position="17"/>
        <end position="73"/>
    </location>
</feature>
<dbReference type="Proteomes" id="UP000030748">
    <property type="component" value="Unassembled WGS sequence"/>
</dbReference>
<evidence type="ECO:0000313" key="9">
    <source>
        <dbReference type="Proteomes" id="UP000030748"/>
    </source>
</evidence>
<evidence type="ECO:0000259" key="7">
    <source>
        <dbReference type="PROSITE" id="PS50090"/>
    </source>
</evidence>
<organism evidence="8 9">
    <name type="scientific">Erythranthe guttata</name>
    <name type="common">Yellow monkey flower</name>
    <name type="synonym">Mimulus guttatus</name>
    <dbReference type="NCBI Taxonomy" id="4155"/>
    <lineage>
        <taxon>Eukaryota</taxon>
        <taxon>Viridiplantae</taxon>
        <taxon>Streptophyta</taxon>
        <taxon>Embryophyta</taxon>
        <taxon>Tracheophyta</taxon>
        <taxon>Spermatophyta</taxon>
        <taxon>Magnoliopsida</taxon>
        <taxon>eudicotyledons</taxon>
        <taxon>Gunneridae</taxon>
        <taxon>Pentapetalae</taxon>
        <taxon>asterids</taxon>
        <taxon>lamiids</taxon>
        <taxon>Lamiales</taxon>
        <taxon>Phrymaceae</taxon>
        <taxon>Erythranthe</taxon>
    </lineage>
</organism>
<feature type="compositionally biased region" description="Acidic residues" evidence="6">
    <location>
        <begin position="135"/>
        <end position="145"/>
    </location>
</feature>
<proteinExistence type="predicted"/>
<accession>A0A022QDA6</accession>
<reference evidence="8 9" key="1">
    <citation type="journal article" date="2013" name="Proc. Natl. Acad. Sci. U.S.A.">
        <title>Fine-scale variation in meiotic recombination in Mimulus inferred from population shotgun sequencing.</title>
        <authorList>
            <person name="Hellsten U."/>
            <person name="Wright K.M."/>
            <person name="Jenkins J."/>
            <person name="Shu S."/>
            <person name="Yuan Y."/>
            <person name="Wessler S.R."/>
            <person name="Schmutz J."/>
            <person name="Willis J.H."/>
            <person name="Rokhsar D.S."/>
        </authorList>
    </citation>
    <scope>NUCLEOTIDE SEQUENCE [LARGE SCALE GENOMIC DNA]</scope>
    <source>
        <strain evidence="9">cv. DUN x IM62</strain>
    </source>
</reference>
<feature type="region of interest" description="Disordered" evidence="6">
    <location>
        <begin position="115"/>
        <end position="172"/>
    </location>
</feature>
<gene>
    <name evidence="8" type="ORF">MIMGU_mgv1a018358mg</name>
</gene>
<name>A0A022QDA6_ERYGU</name>
<evidence type="ECO:0000256" key="2">
    <source>
        <dbReference type="ARBA" id="ARBA00023015"/>
    </source>
</evidence>
<protein>
    <recommendedName>
        <fullName evidence="7">Myb-like domain-containing protein</fullName>
    </recommendedName>
</protein>
<evidence type="ECO:0000256" key="4">
    <source>
        <dbReference type="ARBA" id="ARBA00023163"/>
    </source>
</evidence>
<dbReference type="GO" id="GO:0006355">
    <property type="term" value="P:regulation of DNA-templated transcription"/>
    <property type="evidence" value="ECO:0007669"/>
    <property type="project" value="UniProtKB-ARBA"/>
</dbReference>
<evidence type="ECO:0000256" key="3">
    <source>
        <dbReference type="ARBA" id="ARBA00023125"/>
    </source>
</evidence>
<dbReference type="PANTHER" id="PTHR21654">
    <property type="entry name" value="FI21293P1"/>
    <property type="match status" value="1"/>
</dbReference>
<dbReference type="Pfam" id="PF13837">
    <property type="entry name" value="Myb_DNA-bind_4"/>
    <property type="match status" value="1"/>
</dbReference>